<evidence type="ECO:0000313" key="2">
    <source>
        <dbReference type="Proteomes" id="UP000887566"/>
    </source>
</evidence>
<keyword evidence="1" id="KW-0732">Signal</keyword>
<feature type="signal peptide" evidence="1">
    <location>
        <begin position="1"/>
        <end position="20"/>
    </location>
</feature>
<protein>
    <submittedName>
        <fullName evidence="3">Secreted protein</fullName>
    </submittedName>
</protein>
<name>A0A914XRJ5_9BILA</name>
<organism evidence="2 3">
    <name type="scientific">Plectus sambesii</name>
    <dbReference type="NCBI Taxonomy" id="2011161"/>
    <lineage>
        <taxon>Eukaryota</taxon>
        <taxon>Metazoa</taxon>
        <taxon>Ecdysozoa</taxon>
        <taxon>Nematoda</taxon>
        <taxon>Chromadorea</taxon>
        <taxon>Plectida</taxon>
        <taxon>Plectina</taxon>
        <taxon>Plectoidea</taxon>
        <taxon>Plectidae</taxon>
        <taxon>Plectus</taxon>
    </lineage>
</organism>
<dbReference type="WBParaSite" id="PSAMB.scaffold91size81377.g1603.t1">
    <property type="protein sequence ID" value="PSAMB.scaffold91size81377.g1603.t1"/>
    <property type="gene ID" value="PSAMB.scaffold91size81377.g1603"/>
</dbReference>
<keyword evidence="2" id="KW-1185">Reference proteome</keyword>
<evidence type="ECO:0000313" key="3">
    <source>
        <dbReference type="WBParaSite" id="PSAMB.scaffold91size81377.g1603.t1"/>
    </source>
</evidence>
<accession>A0A914XRJ5</accession>
<dbReference type="AlphaFoldDB" id="A0A914XRJ5"/>
<feature type="chain" id="PRO_5036941517" evidence="1">
    <location>
        <begin position="21"/>
        <end position="123"/>
    </location>
</feature>
<reference evidence="3" key="1">
    <citation type="submission" date="2022-11" db="UniProtKB">
        <authorList>
            <consortium name="WormBaseParasite"/>
        </authorList>
    </citation>
    <scope>IDENTIFICATION</scope>
</reference>
<dbReference type="Proteomes" id="UP000887566">
    <property type="component" value="Unplaced"/>
</dbReference>
<sequence length="123" mass="13173">MFARFVCLLLLLSARRLAAGHRRRSNRWVDAMGVPPASRLSRRSRAPTATHMADGGASATSRAVIATPLSLSTHANVAATFSTSPFSRPTAPSFLYTCSFDRERSLSAARSRSAGHTRALSIG</sequence>
<proteinExistence type="predicted"/>
<evidence type="ECO:0000256" key="1">
    <source>
        <dbReference type="SAM" id="SignalP"/>
    </source>
</evidence>